<sequence>MPGPSIHELLGLPSDASHPNAYQVFGLALGESDQQVIRAAIERRIKTIKQAKSATEPDVWMKAVKAVQAAQKVLSDPEQKASLDAKYGILSDPSPAPADTPAEESSADPLAALLPGSSPPSTNGPHTGPRETAPTQPREAQPLEASQPNTPATPAAATPRRNTGIQVSDDSRRSSRRRGSGGLIFGSIVVVMLGLIVAGLGYLFINGGTIQLVKGDQGLQVGAGKSAAPGRSSRMAAPQAGSQRERGDGIMTPAPRTPAPRTPAPTAPPAESMPAPAEPSMPAPQRNNAEPPMTPETSSPEMPAPPDGTTDTGSPSGGMTADMPNPSAAPTPPAPTPPGPQRIASADAALSAARDAIAGAEWDSMKTLSETAEKQAVTAAQKQAAETLYQFADLAMFYRSGIEKAMSELVAGNEFKLTDSLTFLVQRSSAEQITLYRNKREYTYTLDELPLSVAHALAPFGLDAASNEGQAAMAVFQTISPKTTAGHRAQSIDILRGLGDVEGADPQKLADFIGSLDDR</sequence>
<evidence type="ECO:0000313" key="4">
    <source>
        <dbReference type="Proteomes" id="UP000318053"/>
    </source>
</evidence>
<protein>
    <recommendedName>
        <fullName evidence="5">DnaJ domain protein</fullName>
    </recommendedName>
</protein>
<keyword evidence="4" id="KW-1185">Reference proteome</keyword>
<feature type="compositionally biased region" description="Pro residues" evidence="1">
    <location>
        <begin position="327"/>
        <end position="340"/>
    </location>
</feature>
<dbReference type="RefSeq" id="WP_246112901.1">
    <property type="nucleotide sequence ID" value="NZ_SJPK01000009.1"/>
</dbReference>
<dbReference type="EMBL" id="SJPK01000009">
    <property type="protein sequence ID" value="TWT64903.1"/>
    <property type="molecule type" value="Genomic_DNA"/>
</dbReference>
<feature type="compositionally biased region" description="Low complexity" evidence="1">
    <location>
        <begin position="295"/>
        <end position="326"/>
    </location>
</feature>
<dbReference type="AlphaFoldDB" id="A0A5C5XRC0"/>
<evidence type="ECO:0000313" key="3">
    <source>
        <dbReference type="EMBL" id="TWT64903.1"/>
    </source>
</evidence>
<evidence type="ECO:0000256" key="2">
    <source>
        <dbReference type="SAM" id="Phobius"/>
    </source>
</evidence>
<keyword evidence="2" id="KW-0472">Membrane</keyword>
<reference evidence="3 4" key="1">
    <citation type="submission" date="2019-02" db="EMBL/GenBank/DDBJ databases">
        <title>Deep-cultivation of Planctomycetes and their phenomic and genomic characterization uncovers novel biology.</title>
        <authorList>
            <person name="Wiegand S."/>
            <person name="Jogler M."/>
            <person name="Boedeker C."/>
            <person name="Pinto D."/>
            <person name="Vollmers J."/>
            <person name="Rivas-Marin E."/>
            <person name="Kohn T."/>
            <person name="Peeters S.H."/>
            <person name="Heuer A."/>
            <person name="Rast P."/>
            <person name="Oberbeckmann S."/>
            <person name="Bunk B."/>
            <person name="Jeske O."/>
            <person name="Meyerdierks A."/>
            <person name="Storesund J.E."/>
            <person name="Kallscheuer N."/>
            <person name="Luecker S."/>
            <person name="Lage O.M."/>
            <person name="Pohl T."/>
            <person name="Merkel B.J."/>
            <person name="Hornburger P."/>
            <person name="Mueller R.-W."/>
            <person name="Bruemmer F."/>
            <person name="Labrenz M."/>
            <person name="Spormann A.M."/>
            <person name="Op Den Camp H."/>
            <person name="Overmann J."/>
            <person name="Amann R."/>
            <person name="Jetten M.S.M."/>
            <person name="Mascher T."/>
            <person name="Medema M.H."/>
            <person name="Devos D.P."/>
            <person name="Kaster A.-K."/>
            <person name="Ovreas L."/>
            <person name="Rohde M."/>
            <person name="Galperin M.Y."/>
            <person name="Jogler C."/>
        </authorList>
    </citation>
    <scope>NUCLEOTIDE SEQUENCE [LARGE SCALE GENOMIC DNA]</scope>
    <source>
        <strain evidence="3 4">CA85</strain>
    </source>
</reference>
<name>A0A5C5XRC0_9BACT</name>
<keyword evidence="2" id="KW-1133">Transmembrane helix</keyword>
<comment type="caution">
    <text evidence="3">The sequence shown here is derived from an EMBL/GenBank/DDBJ whole genome shotgun (WGS) entry which is preliminary data.</text>
</comment>
<accession>A0A5C5XRC0</accession>
<gene>
    <name evidence="3" type="ORF">CA85_36880</name>
</gene>
<feature type="compositionally biased region" description="Low complexity" evidence="1">
    <location>
        <begin position="107"/>
        <end position="121"/>
    </location>
</feature>
<feature type="compositionally biased region" description="Low complexity" evidence="1">
    <location>
        <begin position="148"/>
        <end position="163"/>
    </location>
</feature>
<evidence type="ECO:0008006" key="5">
    <source>
        <dbReference type="Google" id="ProtNLM"/>
    </source>
</evidence>
<feature type="region of interest" description="Disordered" evidence="1">
    <location>
        <begin position="221"/>
        <end position="343"/>
    </location>
</feature>
<keyword evidence="2" id="KW-0812">Transmembrane</keyword>
<feature type="compositionally biased region" description="Low complexity" evidence="1">
    <location>
        <begin position="91"/>
        <end position="100"/>
    </location>
</feature>
<feature type="transmembrane region" description="Helical" evidence="2">
    <location>
        <begin position="182"/>
        <end position="205"/>
    </location>
</feature>
<dbReference type="Proteomes" id="UP000318053">
    <property type="component" value="Unassembled WGS sequence"/>
</dbReference>
<organism evidence="3 4">
    <name type="scientific">Allorhodopirellula solitaria</name>
    <dbReference type="NCBI Taxonomy" id="2527987"/>
    <lineage>
        <taxon>Bacteria</taxon>
        <taxon>Pseudomonadati</taxon>
        <taxon>Planctomycetota</taxon>
        <taxon>Planctomycetia</taxon>
        <taxon>Pirellulales</taxon>
        <taxon>Pirellulaceae</taxon>
        <taxon>Allorhodopirellula</taxon>
    </lineage>
</organism>
<proteinExistence type="predicted"/>
<feature type="region of interest" description="Disordered" evidence="1">
    <location>
        <begin position="88"/>
        <end position="180"/>
    </location>
</feature>
<evidence type="ECO:0000256" key="1">
    <source>
        <dbReference type="SAM" id="MobiDB-lite"/>
    </source>
</evidence>
<feature type="compositionally biased region" description="Pro residues" evidence="1">
    <location>
        <begin position="255"/>
        <end position="268"/>
    </location>
</feature>